<name>A0ABV1KR90_9BACL</name>
<dbReference type="InterPro" id="IPR000600">
    <property type="entry name" value="ROK"/>
</dbReference>
<dbReference type="Gene3D" id="3.30.420.40">
    <property type="match status" value="2"/>
</dbReference>
<dbReference type="SUPFAM" id="SSF53067">
    <property type="entry name" value="Actin-like ATPase domain"/>
    <property type="match status" value="1"/>
</dbReference>
<dbReference type="InterPro" id="IPR036388">
    <property type="entry name" value="WH-like_DNA-bd_sf"/>
</dbReference>
<evidence type="ECO:0000256" key="3">
    <source>
        <dbReference type="ARBA" id="ARBA00022629"/>
    </source>
</evidence>
<evidence type="ECO:0000313" key="5">
    <source>
        <dbReference type="Proteomes" id="UP001493487"/>
    </source>
</evidence>
<keyword evidence="5" id="KW-1185">Reference proteome</keyword>
<proteinExistence type="inferred from homology"/>
<evidence type="ECO:0000256" key="2">
    <source>
        <dbReference type="ARBA" id="ARBA00006479"/>
    </source>
</evidence>
<dbReference type="RefSeq" id="WP_232187539.1">
    <property type="nucleotide sequence ID" value="NZ_JAIOAP010000013.1"/>
</dbReference>
<accession>A0ABV1KR90</accession>
<dbReference type="Gene3D" id="1.10.10.10">
    <property type="entry name" value="Winged helix-like DNA-binding domain superfamily/Winged helix DNA-binding domain"/>
    <property type="match status" value="1"/>
</dbReference>
<dbReference type="Proteomes" id="UP001493487">
    <property type="component" value="Unassembled WGS sequence"/>
</dbReference>
<keyword evidence="3" id="KW-0859">Xylose metabolism</keyword>
<comment type="function">
    <text evidence="1">Transcriptional repressor of xylose-utilizing enzymes.</text>
</comment>
<organism evidence="4 5">
    <name type="scientific">Cohnella silvisoli</name>
    <dbReference type="NCBI Taxonomy" id="2873699"/>
    <lineage>
        <taxon>Bacteria</taxon>
        <taxon>Bacillati</taxon>
        <taxon>Bacillota</taxon>
        <taxon>Bacilli</taxon>
        <taxon>Bacillales</taxon>
        <taxon>Paenibacillaceae</taxon>
        <taxon>Cohnella</taxon>
    </lineage>
</organism>
<keyword evidence="3" id="KW-0119">Carbohydrate metabolism</keyword>
<gene>
    <name evidence="4" type="ORF">QJS35_08730</name>
</gene>
<comment type="caution">
    <text evidence="4">The sequence shown here is derived from an EMBL/GenBank/DDBJ whole genome shotgun (WGS) entry which is preliminary data.</text>
</comment>
<evidence type="ECO:0000256" key="1">
    <source>
        <dbReference type="ARBA" id="ARBA00002486"/>
    </source>
</evidence>
<dbReference type="PANTHER" id="PTHR18964:SF149">
    <property type="entry name" value="BIFUNCTIONAL UDP-N-ACETYLGLUCOSAMINE 2-EPIMERASE_N-ACETYLMANNOSAMINE KINASE"/>
    <property type="match status" value="1"/>
</dbReference>
<dbReference type="PANTHER" id="PTHR18964">
    <property type="entry name" value="ROK (REPRESSOR, ORF, KINASE) FAMILY"/>
    <property type="match status" value="1"/>
</dbReference>
<evidence type="ECO:0000313" key="4">
    <source>
        <dbReference type="EMBL" id="MEQ4482476.1"/>
    </source>
</evidence>
<sequence>MSAPFPTIHTPKKRVYDLAMNRGTVSKAELLDELMLTSSSLTRLLEEMIHEGILQECGLGHSTGGRRPILYQLNASYGYSFGLEISRVYSTLGLFDMHLKSLAFSRWKMDETMTPDRLIEHVQKLVQSFMDEHDLKNSQILGMGIGGVGPLNQEQGIMVKPLFFAAAGWDNFPIGRLLQEKLQFPVRLENGANTALIGEHWMLRNENVRHMLYVHAGTGLRSSMMSNGQIVYGAVDMEGSIGQMIVQVGGPRLQEEGNYGALDAFVSIQALEKQARTQSVVGGGNGLFESPLSPDRITFDTLLKALVDGNVFVRNLFVQSAFYLGIGLANLINILHPEKIILGGPLIASHELFFEEAVRVARLNLHHSAEYEPSFSLGELKEDAVATGAAVMVMRGLVL</sequence>
<comment type="similarity">
    <text evidence="2">Belongs to the ROK (NagC/XylR) family.</text>
</comment>
<dbReference type="SUPFAM" id="SSF46785">
    <property type="entry name" value="Winged helix' DNA-binding domain"/>
    <property type="match status" value="1"/>
</dbReference>
<reference evidence="4 5" key="1">
    <citation type="journal article" date="2023" name="Genome Announc.">
        <title>Pan-Genome Analyses of the Genus Cohnella and Proposal of the Novel Species Cohnella silvisoli sp. nov., Isolated from Forest Soil.</title>
        <authorList>
            <person name="Wang C."/>
            <person name="Mao L."/>
            <person name="Bao G."/>
            <person name="Zhu H."/>
        </authorList>
    </citation>
    <scope>NUCLEOTIDE SEQUENCE [LARGE SCALE GENOMIC DNA]</scope>
    <source>
        <strain evidence="4 5">NL03-T5-1</strain>
    </source>
</reference>
<protein>
    <submittedName>
        <fullName evidence="4">ROK family protein</fullName>
    </submittedName>
</protein>
<dbReference type="InterPro" id="IPR036390">
    <property type="entry name" value="WH_DNA-bd_sf"/>
</dbReference>
<dbReference type="EMBL" id="JASKHM010000004">
    <property type="protein sequence ID" value="MEQ4482476.1"/>
    <property type="molecule type" value="Genomic_DNA"/>
</dbReference>
<dbReference type="Pfam" id="PF00480">
    <property type="entry name" value="ROK"/>
    <property type="match status" value="1"/>
</dbReference>
<dbReference type="InterPro" id="IPR043129">
    <property type="entry name" value="ATPase_NBD"/>
</dbReference>